<dbReference type="CDD" id="cd00207">
    <property type="entry name" value="fer2"/>
    <property type="match status" value="1"/>
</dbReference>
<evidence type="ECO:0000256" key="4">
    <source>
        <dbReference type="ARBA" id="ARBA00023014"/>
    </source>
</evidence>
<evidence type="ECO:0000256" key="1">
    <source>
        <dbReference type="ARBA" id="ARBA00022714"/>
    </source>
</evidence>
<evidence type="ECO:0000259" key="6">
    <source>
        <dbReference type="PROSITE" id="PS51085"/>
    </source>
</evidence>
<dbReference type="Pfam" id="PF00111">
    <property type="entry name" value="Fer2"/>
    <property type="match status" value="1"/>
</dbReference>
<keyword evidence="8" id="KW-1185">Reference proteome</keyword>
<gene>
    <name evidence="7" type="ORF">CWE08_06680</name>
</gene>
<comment type="caution">
    <text evidence="7">The sequence shown here is derived from an EMBL/GenBank/DDBJ whole genome shotgun (WGS) entry which is preliminary data.</text>
</comment>
<dbReference type="InterPro" id="IPR001055">
    <property type="entry name" value="Adrenodoxin-like"/>
</dbReference>
<dbReference type="EMBL" id="PIPJ01000003">
    <property type="protein sequence ID" value="RUO21261.1"/>
    <property type="molecule type" value="Genomic_DNA"/>
</dbReference>
<dbReference type="InterPro" id="IPR036010">
    <property type="entry name" value="2Fe-2S_ferredoxin-like_sf"/>
</dbReference>
<dbReference type="OrthoDB" id="9799640at2"/>
<name>A0A432VX36_9GAMM</name>
<dbReference type="InterPro" id="IPR012675">
    <property type="entry name" value="Beta-grasp_dom_sf"/>
</dbReference>
<dbReference type="GO" id="GO:0009055">
    <property type="term" value="F:electron transfer activity"/>
    <property type="evidence" value="ECO:0007669"/>
    <property type="project" value="TreeGrafter"/>
</dbReference>
<reference evidence="8" key="1">
    <citation type="journal article" date="2018" name="Front. Microbiol.">
        <title>Genome-Based Analysis Reveals the Taxonomy and Diversity of the Family Idiomarinaceae.</title>
        <authorList>
            <person name="Liu Y."/>
            <person name="Lai Q."/>
            <person name="Shao Z."/>
        </authorList>
    </citation>
    <scope>NUCLEOTIDE SEQUENCE [LARGE SCALE GENOMIC DNA]</scope>
    <source>
        <strain evidence="8">GBPy7</strain>
    </source>
</reference>
<dbReference type="PANTHER" id="PTHR23426:SF67">
    <property type="entry name" value="2FE-2S FERREDOXIN-TYPE DOMAIN-CONTAINING PROTEIN"/>
    <property type="match status" value="1"/>
</dbReference>
<sequence length="106" mass="11524">MPKAIFIDAKGGEYEVDVENGQTLMEAASDNMLDGIIGECGGVMSCATCHVYIAPEWVEKLEPAGDIEESMIDVARDPQENSRLSCQITMSDELDGIVVHMPVSQF</sequence>
<dbReference type="GO" id="GO:0046872">
    <property type="term" value="F:metal ion binding"/>
    <property type="evidence" value="ECO:0007669"/>
    <property type="project" value="UniProtKB-KW"/>
</dbReference>
<organism evidence="7 8">
    <name type="scientific">Aliidiomarina iranensis</name>
    <dbReference type="NCBI Taxonomy" id="1434071"/>
    <lineage>
        <taxon>Bacteria</taxon>
        <taxon>Pseudomonadati</taxon>
        <taxon>Pseudomonadota</taxon>
        <taxon>Gammaproteobacteria</taxon>
        <taxon>Alteromonadales</taxon>
        <taxon>Idiomarinaceae</taxon>
        <taxon>Aliidiomarina</taxon>
    </lineage>
</organism>
<keyword evidence="5" id="KW-0830">Ubiquinone</keyword>
<keyword evidence="2" id="KW-0479">Metal-binding</keyword>
<feature type="domain" description="2Fe-2S ferredoxin-type" evidence="6">
    <location>
        <begin position="3"/>
        <end position="105"/>
    </location>
</feature>
<dbReference type="Gene3D" id="3.10.20.30">
    <property type="match status" value="1"/>
</dbReference>
<evidence type="ECO:0000256" key="5">
    <source>
        <dbReference type="ARBA" id="ARBA00023075"/>
    </source>
</evidence>
<dbReference type="RefSeq" id="WP_126766943.1">
    <property type="nucleotide sequence ID" value="NZ_PIPJ01000003.1"/>
</dbReference>
<keyword evidence="3" id="KW-0408">Iron</keyword>
<keyword evidence="4" id="KW-0411">Iron-sulfur</keyword>
<dbReference type="InterPro" id="IPR001041">
    <property type="entry name" value="2Fe-2S_ferredoxin-type"/>
</dbReference>
<evidence type="ECO:0000256" key="3">
    <source>
        <dbReference type="ARBA" id="ARBA00023004"/>
    </source>
</evidence>
<dbReference type="GO" id="GO:0140647">
    <property type="term" value="P:P450-containing electron transport chain"/>
    <property type="evidence" value="ECO:0007669"/>
    <property type="project" value="InterPro"/>
</dbReference>
<dbReference type="PRINTS" id="PR00355">
    <property type="entry name" value="ADRENODOXIN"/>
</dbReference>
<dbReference type="Proteomes" id="UP000288395">
    <property type="component" value="Unassembled WGS sequence"/>
</dbReference>
<dbReference type="PROSITE" id="PS51085">
    <property type="entry name" value="2FE2S_FER_2"/>
    <property type="match status" value="1"/>
</dbReference>
<evidence type="ECO:0000313" key="8">
    <source>
        <dbReference type="Proteomes" id="UP000288395"/>
    </source>
</evidence>
<proteinExistence type="predicted"/>
<evidence type="ECO:0000313" key="7">
    <source>
        <dbReference type="EMBL" id="RUO21261.1"/>
    </source>
</evidence>
<dbReference type="GO" id="GO:0051537">
    <property type="term" value="F:2 iron, 2 sulfur cluster binding"/>
    <property type="evidence" value="ECO:0007669"/>
    <property type="project" value="UniProtKB-KW"/>
</dbReference>
<protein>
    <submittedName>
        <fullName evidence="7">(2Fe-2S)-binding protein</fullName>
    </submittedName>
</protein>
<dbReference type="PANTHER" id="PTHR23426">
    <property type="entry name" value="FERREDOXIN/ADRENODOXIN"/>
    <property type="match status" value="1"/>
</dbReference>
<evidence type="ECO:0000256" key="2">
    <source>
        <dbReference type="ARBA" id="ARBA00022723"/>
    </source>
</evidence>
<dbReference type="SUPFAM" id="SSF54292">
    <property type="entry name" value="2Fe-2S ferredoxin-like"/>
    <property type="match status" value="1"/>
</dbReference>
<keyword evidence="1" id="KW-0001">2Fe-2S</keyword>
<dbReference type="AlphaFoldDB" id="A0A432VX36"/>
<accession>A0A432VX36</accession>